<comment type="caution">
    <text evidence="1">The sequence shown here is derived from an EMBL/GenBank/DDBJ whole genome shotgun (WGS) entry which is preliminary data.</text>
</comment>
<dbReference type="Proteomes" id="UP000324222">
    <property type="component" value="Unassembled WGS sequence"/>
</dbReference>
<name>A0A5B7DIQ9_PORTR</name>
<gene>
    <name evidence="1" type="ORF">E2C01_014272</name>
</gene>
<sequence length="92" mass="9924">MIDVNTDFRSGASSRCARLLARGTEGTSQQTACVMCCLKWPGLNKPTLSHIRGHPGVLIIQQRGAPATRARWSCNQAARRFISVAARLGTTA</sequence>
<reference evidence="1 2" key="1">
    <citation type="submission" date="2019-05" db="EMBL/GenBank/DDBJ databases">
        <title>Another draft genome of Portunus trituberculatus and its Hox gene families provides insights of decapod evolution.</title>
        <authorList>
            <person name="Jeong J.-H."/>
            <person name="Song I."/>
            <person name="Kim S."/>
            <person name="Choi T."/>
            <person name="Kim D."/>
            <person name="Ryu S."/>
            <person name="Kim W."/>
        </authorList>
    </citation>
    <scope>NUCLEOTIDE SEQUENCE [LARGE SCALE GENOMIC DNA]</scope>
    <source>
        <tissue evidence="1">Muscle</tissue>
    </source>
</reference>
<accession>A0A5B7DIQ9</accession>
<proteinExistence type="predicted"/>
<organism evidence="1 2">
    <name type="scientific">Portunus trituberculatus</name>
    <name type="common">Swimming crab</name>
    <name type="synonym">Neptunus trituberculatus</name>
    <dbReference type="NCBI Taxonomy" id="210409"/>
    <lineage>
        <taxon>Eukaryota</taxon>
        <taxon>Metazoa</taxon>
        <taxon>Ecdysozoa</taxon>
        <taxon>Arthropoda</taxon>
        <taxon>Crustacea</taxon>
        <taxon>Multicrustacea</taxon>
        <taxon>Malacostraca</taxon>
        <taxon>Eumalacostraca</taxon>
        <taxon>Eucarida</taxon>
        <taxon>Decapoda</taxon>
        <taxon>Pleocyemata</taxon>
        <taxon>Brachyura</taxon>
        <taxon>Eubrachyura</taxon>
        <taxon>Portunoidea</taxon>
        <taxon>Portunidae</taxon>
        <taxon>Portuninae</taxon>
        <taxon>Portunus</taxon>
    </lineage>
</organism>
<protein>
    <submittedName>
        <fullName evidence="1">Uncharacterized protein</fullName>
    </submittedName>
</protein>
<dbReference type="EMBL" id="VSRR010000961">
    <property type="protein sequence ID" value="MPC21290.1"/>
    <property type="molecule type" value="Genomic_DNA"/>
</dbReference>
<evidence type="ECO:0000313" key="2">
    <source>
        <dbReference type="Proteomes" id="UP000324222"/>
    </source>
</evidence>
<dbReference type="AlphaFoldDB" id="A0A5B7DIQ9"/>
<evidence type="ECO:0000313" key="1">
    <source>
        <dbReference type="EMBL" id="MPC21290.1"/>
    </source>
</evidence>
<keyword evidence="2" id="KW-1185">Reference proteome</keyword>